<evidence type="ECO:0000313" key="1">
    <source>
        <dbReference type="EMBL" id="EFE94647.1"/>
    </source>
</evidence>
<dbReference type="HOGENOM" id="CLU_3296402_0_0_6"/>
<organism evidence="1 2">
    <name type="scientific">Serratia odorifera DSM 4582</name>
    <dbReference type="NCBI Taxonomy" id="667129"/>
    <lineage>
        <taxon>Bacteria</taxon>
        <taxon>Pseudomonadati</taxon>
        <taxon>Pseudomonadota</taxon>
        <taxon>Gammaproteobacteria</taxon>
        <taxon>Enterobacterales</taxon>
        <taxon>Yersiniaceae</taxon>
        <taxon>Serratia</taxon>
    </lineage>
</organism>
<reference evidence="1 2" key="1">
    <citation type="submission" date="2010-01" db="EMBL/GenBank/DDBJ databases">
        <authorList>
            <person name="Muzny D."/>
            <person name="Qin X."/>
            <person name="Deng J."/>
            <person name="Jiang H."/>
            <person name="Liu Y."/>
            <person name="Qu J."/>
            <person name="Song X.-Z."/>
            <person name="Zhang L."/>
            <person name="Thornton R."/>
            <person name="Coyle M."/>
            <person name="Francisco L."/>
            <person name="Jackson L."/>
            <person name="Javaid M."/>
            <person name="Korchina V."/>
            <person name="Kovar C."/>
            <person name="Mata R."/>
            <person name="Mathew T."/>
            <person name="Ngo R."/>
            <person name="Nguyen L."/>
            <person name="Nguyen N."/>
            <person name="Okwuonu G."/>
            <person name="Ongeri F."/>
            <person name="Pham C."/>
            <person name="Simmons D."/>
            <person name="Wilczek-Boney K."/>
            <person name="Hale W."/>
            <person name="Jakkamsetti A."/>
            <person name="Pham P."/>
            <person name="Ruth R."/>
            <person name="San Lucas F."/>
            <person name="Warren J."/>
            <person name="Zhang J."/>
            <person name="Zhao Z."/>
            <person name="Zhou C."/>
            <person name="Zhu D."/>
            <person name="Lee S."/>
            <person name="Bess C."/>
            <person name="Blankenburg K."/>
            <person name="Forbes L."/>
            <person name="Fu Q."/>
            <person name="Gubbala S."/>
            <person name="Hirani K."/>
            <person name="Jayaseelan J.C."/>
            <person name="Lara F."/>
            <person name="Munidasa M."/>
            <person name="Palculict T."/>
            <person name="Patil S."/>
            <person name="Pu L.-L."/>
            <person name="Saada N."/>
            <person name="Tang L."/>
            <person name="Weissenberger G."/>
            <person name="Zhu Y."/>
            <person name="Hemphill L."/>
            <person name="Shang Y."/>
            <person name="Youmans B."/>
            <person name="Ayvaz T."/>
            <person name="Ross M."/>
            <person name="Santibanez J."/>
            <person name="Aqrawi P."/>
            <person name="Gross S."/>
            <person name="Joshi V."/>
            <person name="Fowler G."/>
            <person name="Nazareth L."/>
            <person name="Reid J."/>
            <person name="Worley K."/>
            <person name="Petrosino J."/>
            <person name="Highlander S."/>
            <person name="Gibbs R."/>
        </authorList>
    </citation>
    <scope>NUCLEOTIDE SEQUENCE [LARGE SCALE GENOMIC DNA]</scope>
    <source>
        <strain evidence="1 2">DSM 4582</strain>
    </source>
</reference>
<gene>
    <name evidence="1" type="ORF">HMPREF0758_3518</name>
</gene>
<comment type="caution">
    <text evidence="1">The sequence shown here is derived from an EMBL/GenBank/DDBJ whole genome shotgun (WGS) entry which is preliminary data.</text>
</comment>
<dbReference type="STRING" id="667129.HMPREF0758_3518"/>
<dbReference type="AlphaFoldDB" id="D4E5R8"/>
<evidence type="ECO:0000313" key="2">
    <source>
        <dbReference type="Proteomes" id="UP000005723"/>
    </source>
</evidence>
<sequence>MIKHLIIIAASAEKCCRGGWITLGISITLARVGDVSFYSY</sequence>
<dbReference type="EMBL" id="ADBY01000051">
    <property type="protein sequence ID" value="EFE94647.1"/>
    <property type="molecule type" value="Genomic_DNA"/>
</dbReference>
<name>D4E5R8_SEROD</name>
<dbReference type="Proteomes" id="UP000005723">
    <property type="component" value="Unassembled WGS sequence"/>
</dbReference>
<accession>D4E5R8</accession>
<proteinExistence type="predicted"/>
<keyword evidence="2" id="KW-1185">Reference proteome</keyword>
<protein>
    <submittedName>
        <fullName evidence="1">Uncharacterized protein</fullName>
    </submittedName>
</protein>